<organism evidence="2 3">
    <name type="scientific">Tritrichomonas musculus</name>
    <dbReference type="NCBI Taxonomy" id="1915356"/>
    <lineage>
        <taxon>Eukaryota</taxon>
        <taxon>Metamonada</taxon>
        <taxon>Parabasalia</taxon>
        <taxon>Tritrichomonadida</taxon>
        <taxon>Tritrichomonadidae</taxon>
        <taxon>Tritrichomonas</taxon>
    </lineage>
</organism>
<evidence type="ECO:0000313" key="2">
    <source>
        <dbReference type="EMBL" id="KAK8894017.1"/>
    </source>
</evidence>
<comment type="caution">
    <text evidence="2">The sequence shown here is derived from an EMBL/GenBank/DDBJ whole genome shotgun (WGS) entry which is preliminary data.</text>
</comment>
<evidence type="ECO:0000256" key="1">
    <source>
        <dbReference type="SAM" id="MobiDB-lite"/>
    </source>
</evidence>
<feature type="region of interest" description="Disordered" evidence="1">
    <location>
        <begin position="94"/>
        <end position="145"/>
    </location>
</feature>
<accession>A0ABR2KU87</accession>
<dbReference type="InterPro" id="IPR051291">
    <property type="entry name" value="CIMAP"/>
</dbReference>
<dbReference type="Pfam" id="PF07004">
    <property type="entry name" value="SHIPPO-rpt"/>
    <property type="match status" value="2"/>
</dbReference>
<sequence length="478" mass="53767">MSITSQAPRNFHFEAPNTPNVVGPGAYEHRSCFTPSKKSRIPFGTTTRRDLWNIPDGQEDVGPGRYEPRPVSRSPSCLTNINLESKREYFIDTQQNPSPADYAPIQNWGKKRPRTGLTNRPRQLRALSPPPPAPKPELPGPGSYDLINNEIDTNHACAFSASRSPQREPAKYNGIPGPGSYGKITDSRDNSTNKNPSPAFKCKDKRIIFNNPVNDSVMQNHIAWMPEIFEGRPFGSNTSRELDWKSPGKESPGPAIHSSQSKRTFTKQTLAFGSDRVTYPDSLIENPGPGYYDKCDKSSSKSKSKLPSFGKAPRGDLWNVKITPSPGQYEENVAEKIERCVILRTASPAFKDRSERYKSYVKEDPNPGPGVYFAKQPSKKHYSKFNRDVRFRDDNFVGPMKMNDSPSPANYTVETETTRKRIVGGQKVNARRFEKSPQNSKVGPGKYGKLECDMVHPSYNVKFDPELKRKTELKKLYT</sequence>
<dbReference type="Proteomes" id="UP001470230">
    <property type="component" value="Unassembled WGS sequence"/>
</dbReference>
<reference evidence="2 3" key="1">
    <citation type="submission" date="2024-04" db="EMBL/GenBank/DDBJ databases">
        <title>Tritrichomonas musculus Genome.</title>
        <authorList>
            <person name="Alves-Ferreira E."/>
            <person name="Grigg M."/>
            <person name="Lorenzi H."/>
            <person name="Galac M."/>
        </authorList>
    </citation>
    <scope>NUCLEOTIDE SEQUENCE [LARGE SCALE GENOMIC DNA]</scope>
    <source>
        <strain evidence="2 3">EAF2021</strain>
    </source>
</reference>
<feature type="region of interest" description="Disordered" evidence="1">
    <location>
        <begin position="290"/>
        <end position="310"/>
    </location>
</feature>
<keyword evidence="3" id="KW-1185">Reference proteome</keyword>
<dbReference type="EMBL" id="JAPFFF010000003">
    <property type="protein sequence ID" value="KAK8894017.1"/>
    <property type="molecule type" value="Genomic_DNA"/>
</dbReference>
<name>A0ABR2KU87_9EUKA</name>
<feature type="compositionally biased region" description="Pro residues" evidence="1">
    <location>
        <begin position="128"/>
        <end position="139"/>
    </location>
</feature>
<feature type="region of interest" description="Disordered" evidence="1">
    <location>
        <begin position="33"/>
        <end position="74"/>
    </location>
</feature>
<evidence type="ECO:0000313" key="3">
    <source>
        <dbReference type="Proteomes" id="UP001470230"/>
    </source>
</evidence>
<dbReference type="PANTHER" id="PTHR21580:SF28">
    <property type="entry name" value="BOREALIN N-TERMINAL DOMAIN-CONTAINING PROTEIN-RELATED"/>
    <property type="match status" value="1"/>
</dbReference>
<proteinExistence type="predicted"/>
<feature type="region of interest" description="Disordered" evidence="1">
    <location>
        <begin position="160"/>
        <end position="200"/>
    </location>
</feature>
<gene>
    <name evidence="2" type="ORF">M9Y10_022449</name>
</gene>
<protein>
    <submittedName>
        <fullName evidence="2">Uncharacterized protein</fullName>
    </submittedName>
</protein>
<feature type="region of interest" description="Disordered" evidence="1">
    <location>
        <begin position="238"/>
        <end position="264"/>
    </location>
</feature>
<dbReference type="InterPro" id="IPR010736">
    <property type="entry name" value="SHIPPO-rpt"/>
</dbReference>
<dbReference type="PANTHER" id="PTHR21580">
    <property type="entry name" value="SHIPPO-1-RELATED"/>
    <property type="match status" value="1"/>
</dbReference>